<keyword evidence="1" id="KW-0808">Transferase</keyword>
<accession>A0ACC1Y5Y5</accession>
<evidence type="ECO:0000313" key="2">
    <source>
        <dbReference type="Proteomes" id="UP001164539"/>
    </source>
</evidence>
<keyword evidence="1" id="KW-0695">RNA-directed DNA polymerase</keyword>
<organism evidence="1 2">
    <name type="scientific">Melia azedarach</name>
    <name type="common">Chinaberry tree</name>
    <dbReference type="NCBI Taxonomy" id="155640"/>
    <lineage>
        <taxon>Eukaryota</taxon>
        <taxon>Viridiplantae</taxon>
        <taxon>Streptophyta</taxon>
        <taxon>Embryophyta</taxon>
        <taxon>Tracheophyta</taxon>
        <taxon>Spermatophyta</taxon>
        <taxon>Magnoliopsida</taxon>
        <taxon>eudicotyledons</taxon>
        <taxon>Gunneridae</taxon>
        <taxon>Pentapetalae</taxon>
        <taxon>rosids</taxon>
        <taxon>malvids</taxon>
        <taxon>Sapindales</taxon>
        <taxon>Meliaceae</taxon>
        <taxon>Melia</taxon>
    </lineage>
</organism>
<sequence>MWLFHNVRQKAPLLTTCTNQHIAVQVNMNGQNCIISFIYASTSYVVRRQLWQELQNTQTQLPWVVLGDFNAVLGFHEKLGGNLPSTISCAEFGAMIDSCDLLPKLLQQFFL</sequence>
<evidence type="ECO:0000313" key="1">
    <source>
        <dbReference type="EMBL" id="KAJ4719151.1"/>
    </source>
</evidence>
<comment type="caution">
    <text evidence="1">The sequence shown here is derived from an EMBL/GenBank/DDBJ whole genome shotgun (WGS) entry which is preliminary data.</text>
</comment>
<protein>
    <submittedName>
        <fullName evidence="1">RNA-directed DNA polymerase, eukaryota, Reverse transcriptase zinc-binding domain protein</fullName>
    </submittedName>
</protein>
<gene>
    <name evidence="1" type="ORF">OWV82_010765</name>
</gene>
<dbReference type="Proteomes" id="UP001164539">
    <property type="component" value="Chromosome 5"/>
</dbReference>
<proteinExistence type="predicted"/>
<keyword evidence="1" id="KW-0548">Nucleotidyltransferase</keyword>
<keyword evidence="2" id="KW-1185">Reference proteome</keyword>
<reference evidence="1 2" key="1">
    <citation type="journal article" date="2023" name="Science">
        <title>Complex scaffold remodeling in plant triterpene biosynthesis.</title>
        <authorList>
            <person name="De La Pena R."/>
            <person name="Hodgson H."/>
            <person name="Liu J.C."/>
            <person name="Stephenson M.J."/>
            <person name="Martin A.C."/>
            <person name="Owen C."/>
            <person name="Harkess A."/>
            <person name="Leebens-Mack J."/>
            <person name="Jimenez L.E."/>
            <person name="Osbourn A."/>
            <person name="Sattely E.S."/>
        </authorList>
    </citation>
    <scope>NUCLEOTIDE SEQUENCE [LARGE SCALE GENOMIC DNA]</scope>
    <source>
        <strain evidence="2">cv. JPN11</strain>
        <tissue evidence="1">Leaf</tissue>
    </source>
</reference>
<name>A0ACC1Y5Y5_MELAZ</name>
<dbReference type="EMBL" id="CM051398">
    <property type="protein sequence ID" value="KAJ4719151.1"/>
    <property type="molecule type" value="Genomic_DNA"/>
</dbReference>